<protein>
    <submittedName>
        <fullName evidence="1">Uncharacterized protein</fullName>
    </submittedName>
</protein>
<dbReference type="EMBL" id="GL732678">
    <property type="protein sequence ID" value="EFX67452.1"/>
    <property type="molecule type" value="Genomic_DNA"/>
</dbReference>
<dbReference type="KEGG" id="dpx:DAPPUDRAFT_261641"/>
<dbReference type="AlphaFoldDB" id="E9HLC8"/>
<name>E9HLC8_DAPPU</name>
<accession>E9HLC8</accession>
<evidence type="ECO:0000313" key="2">
    <source>
        <dbReference type="Proteomes" id="UP000000305"/>
    </source>
</evidence>
<dbReference type="InParanoid" id="E9HLC8"/>
<sequence>MDSCSQYYFNTAVPCRLGEAARLDGTDQVGRCKTSVGAENKNSALWGSCCLQSWAGPLEQPATEY</sequence>
<dbReference type="HOGENOM" id="CLU_2851921_0_0_1"/>
<proteinExistence type="predicted"/>
<organism evidence="1 2">
    <name type="scientific">Daphnia pulex</name>
    <name type="common">Water flea</name>
    <dbReference type="NCBI Taxonomy" id="6669"/>
    <lineage>
        <taxon>Eukaryota</taxon>
        <taxon>Metazoa</taxon>
        <taxon>Ecdysozoa</taxon>
        <taxon>Arthropoda</taxon>
        <taxon>Crustacea</taxon>
        <taxon>Branchiopoda</taxon>
        <taxon>Diplostraca</taxon>
        <taxon>Cladocera</taxon>
        <taxon>Anomopoda</taxon>
        <taxon>Daphniidae</taxon>
        <taxon>Daphnia</taxon>
    </lineage>
</organism>
<gene>
    <name evidence="1" type="ORF">DAPPUDRAFT_261641</name>
</gene>
<dbReference type="Proteomes" id="UP000000305">
    <property type="component" value="Unassembled WGS sequence"/>
</dbReference>
<reference evidence="1 2" key="1">
    <citation type="journal article" date="2011" name="Science">
        <title>The ecoresponsive genome of Daphnia pulex.</title>
        <authorList>
            <person name="Colbourne J.K."/>
            <person name="Pfrender M.E."/>
            <person name="Gilbert D."/>
            <person name="Thomas W.K."/>
            <person name="Tucker A."/>
            <person name="Oakley T.H."/>
            <person name="Tokishita S."/>
            <person name="Aerts A."/>
            <person name="Arnold G.J."/>
            <person name="Basu M.K."/>
            <person name="Bauer D.J."/>
            <person name="Caceres C.E."/>
            <person name="Carmel L."/>
            <person name="Casola C."/>
            <person name="Choi J.H."/>
            <person name="Detter J.C."/>
            <person name="Dong Q."/>
            <person name="Dusheyko S."/>
            <person name="Eads B.D."/>
            <person name="Frohlich T."/>
            <person name="Geiler-Samerotte K.A."/>
            <person name="Gerlach D."/>
            <person name="Hatcher P."/>
            <person name="Jogdeo S."/>
            <person name="Krijgsveld J."/>
            <person name="Kriventseva E.V."/>
            <person name="Kultz D."/>
            <person name="Laforsch C."/>
            <person name="Lindquist E."/>
            <person name="Lopez J."/>
            <person name="Manak J.R."/>
            <person name="Muller J."/>
            <person name="Pangilinan J."/>
            <person name="Patwardhan R.P."/>
            <person name="Pitluck S."/>
            <person name="Pritham E.J."/>
            <person name="Rechtsteiner A."/>
            <person name="Rho M."/>
            <person name="Rogozin I.B."/>
            <person name="Sakarya O."/>
            <person name="Salamov A."/>
            <person name="Schaack S."/>
            <person name="Shapiro H."/>
            <person name="Shiga Y."/>
            <person name="Skalitzky C."/>
            <person name="Smith Z."/>
            <person name="Souvorov A."/>
            <person name="Sung W."/>
            <person name="Tang Z."/>
            <person name="Tsuchiya D."/>
            <person name="Tu H."/>
            <person name="Vos H."/>
            <person name="Wang M."/>
            <person name="Wolf Y.I."/>
            <person name="Yamagata H."/>
            <person name="Yamada T."/>
            <person name="Ye Y."/>
            <person name="Shaw J.R."/>
            <person name="Andrews J."/>
            <person name="Crease T.J."/>
            <person name="Tang H."/>
            <person name="Lucas S.M."/>
            <person name="Robertson H.M."/>
            <person name="Bork P."/>
            <person name="Koonin E.V."/>
            <person name="Zdobnov E.M."/>
            <person name="Grigoriev I.V."/>
            <person name="Lynch M."/>
            <person name="Boore J.L."/>
        </authorList>
    </citation>
    <scope>NUCLEOTIDE SEQUENCE [LARGE SCALE GENOMIC DNA]</scope>
</reference>
<keyword evidence="2" id="KW-1185">Reference proteome</keyword>
<evidence type="ECO:0000313" key="1">
    <source>
        <dbReference type="EMBL" id="EFX67452.1"/>
    </source>
</evidence>